<dbReference type="InterPro" id="IPR020846">
    <property type="entry name" value="MFS_dom"/>
</dbReference>
<reference evidence="7" key="1">
    <citation type="submission" date="2016-01" db="EMBL/GenBank/DDBJ databases">
        <authorList>
            <person name="Peeters C."/>
        </authorList>
    </citation>
    <scope>NUCLEOTIDE SEQUENCE [LARGE SCALE GENOMIC DNA]</scope>
    <source>
        <strain evidence="7">LMG 22937</strain>
    </source>
</reference>
<evidence type="ECO:0000256" key="5">
    <source>
        <dbReference type="SAM" id="Phobius"/>
    </source>
</evidence>
<evidence type="ECO:0000256" key="1">
    <source>
        <dbReference type="ARBA" id="ARBA00004141"/>
    </source>
</evidence>
<feature type="transmembrane region" description="Helical" evidence="5">
    <location>
        <begin position="20"/>
        <end position="43"/>
    </location>
</feature>
<keyword evidence="3 5" id="KW-1133">Transmembrane helix</keyword>
<comment type="caution">
    <text evidence="7">The sequence shown here is derived from an EMBL/GenBank/DDBJ whole genome shotgun (WGS) entry which is preliminary data.</text>
</comment>
<dbReference type="InterPro" id="IPR036259">
    <property type="entry name" value="MFS_trans_sf"/>
</dbReference>
<dbReference type="PANTHER" id="PTHR23508:SF10">
    <property type="entry name" value="CARBOXYLIC ACID TRANSPORTER PROTEIN HOMOLOG"/>
    <property type="match status" value="1"/>
</dbReference>
<dbReference type="InterPro" id="IPR011701">
    <property type="entry name" value="MFS"/>
</dbReference>
<dbReference type="PROSITE" id="PS50850">
    <property type="entry name" value="MFS"/>
    <property type="match status" value="1"/>
</dbReference>
<dbReference type="Pfam" id="PF07690">
    <property type="entry name" value="MFS_1"/>
    <property type="match status" value="1"/>
</dbReference>
<feature type="transmembrane region" description="Helical" evidence="5">
    <location>
        <begin position="321"/>
        <end position="339"/>
    </location>
</feature>
<feature type="transmembrane region" description="Helical" evidence="5">
    <location>
        <begin position="55"/>
        <end position="75"/>
    </location>
</feature>
<dbReference type="PANTHER" id="PTHR23508">
    <property type="entry name" value="CARBOXYLIC ACID TRANSPORTER PROTEIN HOMOLOG"/>
    <property type="match status" value="1"/>
</dbReference>
<proteinExistence type="predicted"/>
<gene>
    <name evidence="7" type="ORF">AWB67_04895</name>
</gene>
<feature type="transmembrane region" description="Helical" evidence="5">
    <location>
        <begin position="87"/>
        <end position="105"/>
    </location>
</feature>
<feature type="transmembrane region" description="Helical" evidence="5">
    <location>
        <begin position="409"/>
        <end position="429"/>
    </location>
</feature>
<evidence type="ECO:0000313" key="7">
    <source>
        <dbReference type="EMBL" id="SAL76275.1"/>
    </source>
</evidence>
<dbReference type="RefSeq" id="WP_235025286.1">
    <property type="nucleotide sequence ID" value="NZ_FCOL02000037.1"/>
</dbReference>
<evidence type="ECO:0000313" key="8">
    <source>
        <dbReference type="Proteomes" id="UP000054925"/>
    </source>
</evidence>
<evidence type="ECO:0000259" key="6">
    <source>
        <dbReference type="PROSITE" id="PS50850"/>
    </source>
</evidence>
<feature type="domain" description="Major facilitator superfamily (MFS) profile" evidence="6">
    <location>
        <begin position="22"/>
        <end position="435"/>
    </location>
</feature>
<protein>
    <submittedName>
        <fullName evidence="7">Major facilitator transporter</fullName>
    </submittedName>
</protein>
<evidence type="ECO:0000256" key="2">
    <source>
        <dbReference type="ARBA" id="ARBA00022692"/>
    </source>
</evidence>
<keyword evidence="2 5" id="KW-0812">Transmembrane</keyword>
<dbReference type="Proteomes" id="UP000054925">
    <property type="component" value="Unassembled WGS sequence"/>
</dbReference>
<feature type="transmembrane region" description="Helical" evidence="5">
    <location>
        <begin position="380"/>
        <end position="403"/>
    </location>
</feature>
<dbReference type="AlphaFoldDB" id="A0A158K5M5"/>
<dbReference type="SUPFAM" id="SSF103473">
    <property type="entry name" value="MFS general substrate transporter"/>
    <property type="match status" value="1"/>
</dbReference>
<dbReference type="CDD" id="cd17365">
    <property type="entry name" value="MFS_PcaK_like"/>
    <property type="match status" value="1"/>
</dbReference>
<name>A0A158K5M5_9BURK</name>
<keyword evidence="4 5" id="KW-0472">Membrane</keyword>
<dbReference type="GO" id="GO:0005886">
    <property type="term" value="C:plasma membrane"/>
    <property type="evidence" value="ECO:0007669"/>
    <property type="project" value="TreeGrafter"/>
</dbReference>
<feature type="transmembrane region" description="Helical" evidence="5">
    <location>
        <begin position="145"/>
        <end position="164"/>
    </location>
</feature>
<keyword evidence="8" id="KW-1185">Reference proteome</keyword>
<evidence type="ECO:0000256" key="4">
    <source>
        <dbReference type="ARBA" id="ARBA00023136"/>
    </source>
</evidence>
<accession>A0A158K5M5</accession>
<feature type="transmembrane region" description="Helical" evidence="5">
    <location>
        <begin position="345"/>
        <end position="368"/>
    </location>
</feature>
<dbReference type="InterPro" id="IPR005829">
    <property type="entry name" value="Sugar_transporter_CS"/>
</dbReference>
<feature type="transmembrane region" description="Helical" evidence="5">
    <location>
        <begin position="293"/>
        <end position="314"/>
    </location>
</feature>
<evidence type="ECO:0000256" key="3">
    <source>
        <dbReference type="ARBA" id="ARBA00022989"/>
    </source>
</evidence>
<dbReference type="EMBL" id="FCOL02000037">
    <property type="protein sequence ID" value="SAL76275.1"/>
    <property type="molecule type" value="Genomic_DNA"/>
</dbReference>
<sequence>MNPSSSGDALDGARVNSFHLVIMFWCSLLMVFDGYDLVIYGSVLPDLMADWHLPAVTAGLIGSAALFGMMIGALTLGSLSDKFGRRIVILTCLVLFSVSALVNGFCTTSTEFVLCRFFTGVGLGGMVPNIVALMTEMSPKRKRNVMVTVMLSCFSVGGVIAALTGKVITPHFGWRANFYVAGLPLLAFPILYRWLPESLSFLVLNNRLDDARKVLRKLAPDFKGTPESLAIAMRAEMTGGNRARAPQLFTERRALNTLLIWLSFGMCMLMVYGLNTWLPKLMIANGYSIGSSLSFLITLNAGAILGGLVSGLLADKFGGKPTLILFFAVAAVSIGLLGFRQNAIVLNILLLLAGATTIGTLCIVHAFAAQFYPPHIRSTGVGWAAAAGRFGAVAGPALGGFLVSAGLPVTVNFMIFAVPGVIAAIAVTLTSSRDGKSVEHSKASVAIAK</sequence>
<feature type="transmembrane region" description="Helical" evidence="5">
    <location>
        <begin position="254"/>
        <end position="273"/>
    </location>
</feature>
<dbReference type="PROSITE" id="PS00217">
    <property type="entry name" value="SUGAR_TRANSPORT_2"/>
    <property type="match status" value="1"/>
</dbReference>
<dbReference type="Gene3D" id="1.20.1250.20">
    <property type="entry name" value="MFS general substrate transporter like domains"/>
    <property type="match status" value="1"/>
</dbReference>
<organism evidence="7 8">
    <name type="scientific">Caballeronia terrestris</name>
    <dbReference type="NCBI Taxonomy" id="1226301"/>
    <lineage>
        <taxon>Bacteria</taxon>
        <taxon>Pseudomonadati</taxon>
        <taxon>Pseudomonadota</taxon>
        <taxon>Betaproteobacteria</taxon>
        <taxon>Burkholderiales</taxon>
        <taxon>Burkholderiaceae</taxon>
        <taxon>Caballeronia</taxon>
    </lineage>
</organism>
<comment type="subcellular location">
    <subcellularLocation>
        <location evidence="1">Membrane</location>
        <topology evidence="1">Multi-pass membrane protein</topology>
    </subcellularLocation>
</comment>
<feature type="transmembrane region" description="Helical" evidence="5">
    <location>
        <begin position="176"/>
        <end position="195"/>
    </location>
</feature>
<feature type="transmembrane region" description="Helical" evidence="5">
    <location>
        <begin position="111"/>
        <end position="133"/>
    </location>
</feature>
<dbReference type="GO" id="GO:0046943">
    <property type="term" value="F:carboxylic acid transmembrane transporter activity"/>
    <property type="evidence" value="ECO:0007669"/>
    <property type="project" value="TreeGrafter"/>
</dbReference>